<evidence type="ECO:0000256" key="1">
    <source>
        <dbReference type="ARBA" id="ARBA00005532"/>
    </source>
</evidence>
<comment type="function">
    <text evidence="4 5">Associates with the EF-Tu.GDP complex and induces the exchange of GDP to GTP. It remains bound to the aminoacyl-tRNA.EF-Tu.GTP complex up to the GTP hydrolysis stage on the ribosome.</text>
</comment>
<dbReference type="PROSITE" id="PS01127">
    <property type="entry name" value="EF_TS_2"/>
    <property type="match status" value="1"/>
</dbReference>
<gene>
    <name evidence="4" type="primary">EFTS</name>
    <name evidence="7" type="ORF">PPAR00522_LOCUS1920</name>
</gene>
<dbReference type="AlphaFoldDB" id="A0A7S0UP34"/>
<dbReference type="InterPro" id="IPR018101">
    <property type="entry name" value="Transl_elong_Ts_CS"/>
</dbReference>
<dbReference type="GO" id="GO:0003746">
    <property type="term" value="F:translation elongation factor activity"/>
    <property type="evidence" value="ECO:0007669"/>
    <property type="project" value="UniProtKB-UniRule"/>
</dbReference>
<dbReference type="SUPFAM" id="SSF54713">
    <property type="entry name" value="Elongation factor Ts (EF-Ts), dimerisation domain"/>
    <property type="match status" value="1"/>
</dbReference>
<evidence type="ECO:0000256" key="4">
    <source>
        <dbReference type="HAMAP-Rule" id="MF_03135"/>
    </source>
</evidence>
<evidence type="ECO:0000259" key="6">
    <source>
        <dbReference type="Pfam" id="PF00889"/>
    </source>
</evidence>
<protein>
    <recommendedName>
        <fullName evidence="4">Elongation factor Ts, mitochondrial</fullName>
        <shortName evidence="4">EF-Ts</shortName>
        <shortName evidence="4">EF-TsMt</shortName>
    </recommendedName>
</protein>
<reference evidence="7" key="1">
    <citation type="submission" date="2021-01" db="EMBL/GenBank/DDBJ databases">
        <authorList>
            <person name="Corre E."/>
            <person name="Pelletier E."/>
            <person name="Niang G."/>
            <person name="Scheremetjew M."/>
            <person name="Finn R."/>
            <person name="Kale V."/>
            <person name="Holt S."/>
            <person name="Cochrane G."/>
            <person name="Meng A."/>
            <person name="Brown T."/>
            <person name="Cohen L."/>
        </authorList>
    </citation>
    <scope>NUCLEOTIDE SEQUENCE</scope>
    <source>
        <strain evidence="7">SAG 63-3</strain>
    </source>
</reference>
<sequence>MLRHSSSLVRNWSKCVLSQQSNVLGQRAYSSPKKNMDLLKELREKTGAPIGDIKKCLEASNWDLNLAFEALRKKGLATAAKKASRHAAEGLVGFRAAGNRVAVVEVNSETDFVARNDRFRALVGQVLDASLKLEPQGADGAVNMDQLLSSPSESGSDLKISDRCAEVAATVGENVRIRRAFVVQSDGVIGTYVHQSSAPEMGRIVSAVVLEADGAISDSSRLAIAEASANFAMHAAGMRPQYLNAADVPTDVVEKERSLLLAQTEGSGKPAAVVAKMVDGRLNKYYEEVCLVNQKYILDDTLTIDKAVKKVGKDAGAVGLKIAKFLRIQVGEGLEVVATKDFASEVAEMVGGSK</sequence>
<dbReference type="InterPro" id="IPR001816">
    <property type="entry name" value="Transl_elong_EFTs/EF1B"/>
</dbReference>
<proteinExistence type="inferred from homology"/>
<dbReference type="PANTHER" id="PTHR11741">
    <property type="entry name" value="ELONGATION FACTOR TS"/>
    <property type="match status" value="1"/>
</dbReference>
<organism evidence="7">
    <name type="scientific">Polytomella parva</name>
    <dbReference type="NCBI Taxonomy" id="51329"/>
    <lineage>
        <taxon>Eukaryota</taxon>
        <taxon>Viridiplantae</taxon>
        <taxon>Chlorophyta</taxon>
        <taxon>core chlorophytes</taxon>
        <taxon>Chlorophyceae</taxon>
        <taxon>CS clade</taxon>
        <taxon>Chlamydomonadales</taxon>
        <taxon>Chlamydomonadaceae</taxon>
        <taxon>Polytomella</taxon>
    </lineage>
</organism>
<dbReference type="Pfam" id="PF00889">
    <property type="entry name" value="EF_TS"/>
    <property type="match status" value="1"/>
</dbReference>
<dbReference type="HAMAP" id="MF_00050">
    <property type="entry name" value="EF_Ts"/>
    <property type="match status" value="1"/>
</dbReference>
<evidence type="ECO:0000256" key="5">
    <source>
        <dbReference type="RuleBase" id="RU000642"/>
    </source>
</evidence>
<dbReference type="Gene3D" id="1.10.286.20">
    <property type="match status" value="1"/>
</dbReference>
<keyword evidence="4" id="KW-0496">Mitochondrion</keyword>
<keyword evidence="3 4" id="KW-0648">Protein biosynthesis</keyword>
<dbReference type="InterPro" id="IPR014039">
    <property type="entry name" value="Transl_elong_EFTs/EF1B_dimer"/>
</dbReference>
<dbReference type="FunFam" id="1.10.8.10:FF:000001">
    <property type="entry name" value="Elongation factor Ts"/>
    <property type="match status" value="1"/>
</dbReference>
<dbReference type="SUPFAM" id="SSF46934">
    <property type="entry name" value="UBA-like"/>
    <property type="match status" value="1"/>
</dbReference>
<evidence type="ECO:0000256" key="3">
    <source>
        <dbReference type="ARBA" id="ARBA00022917"/>
    </source>
</evidence>
<dbReference type="EMBL" id="HBFM01003329">
    <property type="protein sequence ID" value="CAD8765532.1"/>
    <property type="molecule type" value="Transcribed_RNA"/>
</dbReference>
<accession>A0A7S0UP34</accession>
<dbReference type="NCBIfam" id="TIGR00116">
    <property type="entry name" value="tsf"/>
    <property type="match status" value="1"/>
</dbReference>
<dbReference type="GO" id="GO:0005739">
    <property type="term" value="C:mitochondrion"/>
    <property type="evidence" value="ECO:0007669"/>
    <property type="project" value="UniProtKB-SubCell"/>
</dbReference>
<dbReference type="Gene3D" id="1.10.8.10">
    <property type="entry name" value="DNA helicase RuvA subunit, C-terminal domain"/>
    <property type="match status" value="1"/>
</dbReference>
<dbReference type="CDD" id="cd14275">
    <property type="entry name" value="UBA_EF-Ts"/>
    <property type="match status" value="1"/>
</dbReference>
<dbReference type="GO" id="GO:0070125">
    <property type="term" value="P:mitochondrial translational elongation"/>
    <property type="evidence" value="ECO:0007669"/>
    <property type="project" value="TreeGrafter"/>
</dbReference>
<comment type="similarity">
    <text evidence="1 4 5">Belongs to the EF-Ts family.</text>
</comment>
<dbReference type="InterPro" id="IPR009060">
    <property type="entry name" value="UBA-like_sf"/>
</dbReference>
<dbReference type="FunFam" id="1.10.286.20:FF:000001">
    <property type="entry name" value="Elongation factor Ts"/>
    <property type="match status" value="1"/>
</dbReference>
<name>A0A7S0UP34_9CHLO</name>
<keyword evidence="2 4" id="KW-0251">Elongation factor</keyword>
<dbReference type="PANTHER" id="PTHR11741:SF0">
    <property type="entry name" value="ELONGATION FACTOR TS, MITOCHONDRIAL"/>
    <property type="match status" value="1"/>
</dbReference>
<feature type="domain" description="Translation elongation factor EFTs/EF1B dimerisation" evidence="6">
    <location>
        <begin position="102"/>
        <end position="332"/>
    </location>
</feature>
<evidence type="ECO:0000256" key="2">
    <source>
        <dbReference type="ARBA" id="ARBA00022768"/>
    </source>
</evidence>
<evidence type="ECO:0000313" key="7">
    <source>
        <dbReference type="EMBL" id="CAD8765532.1"/>
    </source>
</evidence>
<comment type="subcellular location">
    <subcellularLocation>
        <location evidence="4">Mitochondrion</location>
    </subcellularLocation>
</comment>
<dbReference type="InterPro" id="IPR036402">
    <property type="entry name" value="EF-Ts_dimer_sf"/>
</dbReference>
<dbReference type="Gene3D" id="3.30.479.20">
    <property type="entry name" value="Elongation factor Ts, dimerisation domain"/>
    <property type="match status" value="2"/>
</dbReference>